<feature type="chain" id="PRO_5040806004" description="Glycosyltransferase 61 catalytic domain-containing protein" evidence="1">
    <location>
        <begin position="28"/>
        <end position="429"/>
    </location>
</feature>
<evidence type="ECO:0000313" key="3">
    <source>
        <dbReference type="EMBL" id="GMH73313.1"/>
    </source>
</evidence>
<comment type="caution">
    <text evidence="3">The sequence shown here is derived from an EMBL/GenBank/DDBJ whole genome shotgun (WGS) entry which is preliminary data.</text>
</comment>
<evidence type="ECO:0000256" key="1">
    <source>
        <dbReference type="SAM" id="SignalP"/>
    </source>
</evidence>
<organism evidence="3 4">
    <name type="scientific">Triparma strigata</name>
    <dbReference type="NCBI Taxonomy" id="1606541"/>
    <lineage>
        <taxon>Eukaryota</taxon>
        <taxon>Sar</taxon>
        <taxon>Stramenopiles</taxon>
        <taxon>Ochrophyta</taxon>
        <taxon>Bolidophyceae</taxon>
        <taxon>Parmales</taxon>
        <taxon>Triparmaceae</taxon>
        <taxon>Triparma</taxon>
    </lineage>
</organism>
<evidence type="ECO:0000313" key="4">
    <source>
        <dbReference type="Proteomes" id="UP001165085"/>
    </source>
</evidence>
<feature type="signal peptide" evidence="1">
    <location>
        <begin position="1"/>
        <end position="27"/>
    </location>
</feature>
<keyword evidence="4" id="KW-1185">Reference proteome</keyword>
<dbReference type="Pfam" id="PF04577">
    <property type="entry name" value="Glyco_transf_61"/>
    <property type="match status" value="1"/>
</dbReference>
<dbReference type="InterPro" id="IPR049625">
    <property type="entry name" value="Glyco_transf_61_cat"/>
</dbReference>
<evidence type="ECO:0000259" key="2">
    <source>
        <dbReference type="Pfam" id="PF04577"/>
    </source>
</evidence>
<accession>A0A9W7AQK2</accession>
<feature type="domain" description="Glycosyltransferase 61 catalytic" evidence="2">
    <location>
        <begin position="277"/>
        <end position="377"/>
    </location>
</feature>
<sequence>MALGRPLSAGALAAVAMLALLYTYWEAELLTDCTSCNIGGSRARKQDWGGLDWRAWLAKIDEGDDEFVKRGEADMVKWNYMNPPEGFDPMYVETRGDFSYDARNMSRGLQLLDEEEDASSPSSSSSSYTKVISKKNILLVGGLHSCWAHALLDNFAMMVQGVKRFEGDPFVIWFKGASMIEYPDDNLIVKPANESPRYNDTRGDLCDILDPEEVIFEHLFDEGDHILVKDSTVVEISPGKVHSPWLLWDDSRIYGGRPFRGDLRIPDAVRYVAYREMVDFVLERLNLKTSKVGTDKSKEVTIMQRRKGMPHRKFSNKLIEYIKQVVMEHGFEEPVPVAFEDIPFRDQVERIRQSRIIIAMHGAGLANEIFAYPDTIVYEVSDYDRANNGNSHFYDWPCFAVGCVHIHSLRMQFPPLGKVMKELQEEASK</sequence>
<dbReference type="GO" id="GO:0016757">
    <property type="term" value="F:glycosyltransferase activity"/>
    <property type="evidence" value="ECO:0007669"/>
    <property type="project" value="InterPro"/>
</dbReference>
<dbReference type="AlphaFoldDB" id="A0A9W7AQK2"/>
<dbReference type="OrthoDB" id="529273at2759"/>
<reference evidence="4" key="1">
    <citation type="journal article" date="2023" name="Commun. Biol.">
        <title>Genome analysis of Parmales, the sister group of diatoms, reveals the evolutionary specialization of diatoms from phago-mixotrophs to photoautotrophs.</title>
        <authorList>
            <person name="Ban H."/>
            <person name="Sato S."/>
            <person name="Yoshikawa S."/>
            <person name="Yamada K."/>
            <person name="Nakamura Y."/>
            <person name="Ichinomiya M."/>
            <person name="Sato N."/>
            <person name="Blanc-Mathieu R."/>
            <person name="Endo H."/>
            <person name="Kuwata A."/>
            <person name="Ogata H."/>
        </authorList>
    </citation>
    <scope>NUCLEOTIDE SEQUENCE [LARGE SCALE GENOMIC DNA]</scope>
    <source>
        <strain evidence="4">NIES 3701</strain>
    </source>
</reference>
<dbReference type="EMBL" id="BRXY01000166">
    <property type="protein sequence ID" value="GMH73313.1"/>
    <property type="molecule type" value="Genomic_DNA"/>
</dbReference>
<dbReference type="Proteomes" id="UP001165085">
    <property type="component" value="Unassembled WGS sequence"/>
</dbReference>
<protein>
    <recommendedName>
        <fullName evidence="2">Glycosyltransferase 61 catalytic domain-containing protein</fullName>
    </recommendedName>
</protein>
<gene>
    <name evidence="3" type="ORF">TrST_g8064</name>
</gene>
<name>A0A9W7AQK2_9STRA</name>
<keyword evidence="1" id="KW-0732">Signal</keyword>
<proteinExistence type="predicted"/>